<evidence type="ECO:0008006" key="4">
    <source>
        <dbReference type="Google" id="ProtNLM"/>
    </source>
</evidence>
<name>A0A8E3AQE9_9RHOB</name>
<sequence length="261" mass="26771">MSGVLVIRTPSGLSGDMLLAGLAVMAGQAADIGSVLAATGLPLPHGAVEIRPHALQGISGWQARVRLPHEHAHRHLGDILALIEASRLATPAKAVAARAFTLLAEAEGAVHGCPPGKIAFHEVGALDSILDTCLAAELLVRIAPDRLVCSPLPLCDGTVRCAHGLLPTPAPAVQELLRGVPVCGLASIGETVTPTAIAFLRAAGFVFGDWPEMVIRQTARIYGGRVLPGVPNGALFALGDAVPAPAKHRPHDPAGPDSESS</sequence>
<dbReference type="EMBL" id="QAYC01000009">
    <property type="protein sequence ID" value="PTW47695.1"/>
    <property type="molecule type" value="Genomic_DNA"/>
</dbReference>
<keyword evidence="1" id="KW-0533">Nickel</keyword>
<reference evidence="2 3" key="1">
    <citation type="submission" date="2018-04" db="EMBL/GenBank/DDBJ databases">
        <title>Genomic Encyclopedia of Archaeal and Bacterial Type Strains, Phase II (KMG-II): from individual species to whole genera.</title>
        <authorList>
            <person name="Goeker M."/>
        </authorList>
    </citation>
    <scope>NUCLEOTIDE SEQUENCE [LARGE SCALE GENOMIC DNA]</scope>
    <source>
        <strain evidence="2 3">DSM 19783</strain>
    </source>
</reference>
<comment type="caution">
    <text evidence="2">The sequence shown here is derived from an EMBL/GenBank/DDBJ whole genome shotgun (WGS) entry which is preliminary data.</text>
</comment>
<organism evidence="2 3">
    <name type="scientific">Rhodovulum kholense</name>
    <dbReference type="NCBI Taxonomy" id="453584"/>
    <lineage>
        <taxon>Bacteria</taxon>
        <taxon>Pseudomonadati</taxon>
        <taxon>Pseudomonadota</taxon>
        <taxon>Alphaproteobacteria</taxon>
        <taxon>Rhodobacterales</taxon>
        <taxon>Paracoccaceae</taxon>
        <taxon>Rhodovulum</taxon>
    </lineage>
</organism>
<accession>A0A8E3AQE9</accession>
<proteinExistence type="predicted"/>
<dbReference type="PANTHER" id="PTHR36566">
    <property type="entry name" value="NICKEL INSERTION PROTEIN-RELATED"/>
    <property type="match status" value="1"/>
</dbReference>
<gene>
    <name evidence="2" type="ORF">C8N38_10952</name>
</gene>
<dbReference type="Pfam" id="PF01969">
    <property type="entry name" value="Ni_insertion"/>
    <property type="match status" value="1"/>
</dbReference>
<keyword evidence="3" id="KW-1185">Reference proteome</keyword>
<dbReference type="InterPro" id="IPR002822">
    <property type="entry name" value="Ni_insertion"/>
</dbReference>
<dbReference type="Proteomes" id="UP000244037">
    <property type="component" value="Unassembled WGS sequence"/>
</dbReference>
<dbReference type="AlphaFoldDB" id="A0A8E3AQE9"/>
<dbReference type="OrthoDB" id="9765625at2"/>
<dbReference type="PANTHER" id="PTHR36566:SF1">
    <property type="entry name" value="PYRIDINIUM-3,5-BISTHIOCARBOXYLIC ACID MONONUCLEOTIDE NICKEL INSERTION PROTEIN"/>
    <property type="match status" value="1"/>
</dbReference>
<protein>
    <recommendedName>
        <fullName evidence="4">LarC family nickel insertion protein</fullName>
    </recommendedName>
</protein>
<evidence type="ECO:0000313" key="3">
    <source>
        <dbReference type="Proteomes" id="UP000244037"/>
    </source>
</evidence>
<evidence type="ECO:0000256" key="1">
    <source>
        <dbReference type="ARBA" id="ARBA00022596"/>
    </source>
</evidence>
<dbReference type="RefSeq" id="WP_108027553.1">
    <property type="nucleotide sequence ID" value="NZ_QAYC01000009.1"/>
</dbReference>
<evidence type="ECO:0000313" key="2">
    <source>
        <dbReference type="EMBL" id="PTW47695.1"/>
    </source>
</evidence>